<dbReference type="Pfam" id="PF18014">
    <property type="entry name" value="Acetyltransf_18"/>
    <property type="match status" value="1"/>
</dbReference>
<dbReference type="Proteomes" id="UP000198894">
    <property type="component" value="Unassembled WGS sequence"/>
</dbReference>
<dbReference type="InterPro" id="IPR052729">
    <property type="entry name" value="Acyl/Acetyltrans_Enzymes"/>
</dbReference>
<dbReference type="InterPro" id="IPR000182">
    <property type="entry name" value="GNAT_dom"/>
</dbReference>
<dbReference type="EMBL" id="FNEE01000002">
    <property type="protein sequence ID" value="SDI45747.1"/>
    <property type="molecule type" value="Genomic_DNA"/>
</dbReference>
<proteinExistence type="predicted"/>
<feature type="domain" description="N-acetyltransferase" evidence="1">
    <location>
        <begin position="14"/>
        <end position="147"/>
    </location>
</feature>
<dbReference type="Gene3D" id="3.40.630.30">
    <property type="match status" value="1"/>
</dbReference>
<gene>
    <name evidence="2" type="ORF">SAMN05428953_1023</name>
</gene>
<keyword evidence="3" id="KW-1185">Reference proteome</keyword>
<evidence type="ECO:0000313" key="3">
    <source>
        <dbReference type="Proteomes" id="UP000198894"/>
    </source>
</evidence>
<dbReference type="Gene3D" id="3.40.630.90">
    <property type="match status" value="1"/>
</dbReference>
<evidence type="ECO:0000259" key="1">
    <source>
        <dbReference type="PROSITE" id="PS51186"/>
    </source>
</evidence>
<dbReference type="PROSITE" id="PS51186">
    <property type="entry name" value="GNAT"/>
    <property type="match status" value="1"/>
</dbReference>
<organism evidence="2 3">
    <name type="scientific">Mesorhizobium muleiense</name>
    <dbReference type="NCBI Taxonomy" id="1004279"/>
    <lineage>
        <taxon>Bacteria</taxon>
        <taxon>Pseudomonadati</taxon>
        <taxon>Pseudomonadota</taxon>
        <taxon>Alphaproteobacteria</taxon>
        <taxon>Hyphomicrobiales</taxon>
        <taxon>Phyllobacteriaceae</taxon>
        <taxon>Mesorhizobium</taxon>
    </lineage>
</organism>
<dbReference type="InterPro" id="IPR041496">
    <property type="entry name" value="YitH/HolE_GNAT"/>
</dbReference>
<dbReference type="Pfam" id="PF13508">
    <property type="entry name" value="Acetyltransf_7"/>
    <property type="match status" value="1"/>
</dbReference>
<dbReference type="AlphaFoldDB" id="A0A1G8KQQ2"/>
<accession>A0A1G8KQQ2</accession>
<name>A0A1G8KQQ2_9HYPH</name>
<dbReference type="GO" id="GO:0016747">
    <property type="term" value="F:acyltransferase activity, transferring groups other than amino-acyl groups"/>
    <property type="evidence" value="ECO:0007669"/>
    <property type="project" value="InterPro"/>
</dbReference>
<dbReference type="RefSeq" id="WP_091590906.1">
    <property type="nucleotide sequence ID" value="NZ_FNEE01000002.1"/>
</dbReference>
<evidence type="ECO:0000313" key="2">
    <source>
        <dbReference type="EMBL" id="SDI45747.1"/>
    </source>
</evidence>
<dbReference type="PANTHER" id="PTHR47237">
    <property type="entry name" value="SLL0310 PROTEIN"/>
    <property type="match status" value="1"/>
</dbReference>
<dbReference type="PANTHER" id="PTHR47237:SF2">
    <property type="entry name" value="BLL4206 PROTEIN"/>
    <property type="match status" value="1"/>
</dbReference>
<dbReference type="SUPFAM" id="SSF55729">
    <property type="entry name" value="Acyl-CoA N-acyltransferases (Nat)"/>
    <property type="match status" value="1"/>
</dbReference>
<dbReference type="InterPro" id="IPR016181">
    <property type="entry name" value="Acyl_CoA_acyltransferase"/>
</dbReference>
<reference evidence="3" key="1">
    <citation type="submission" date="2016-10" db="EMBL/GenBank/DDBJ databases">
        <authorList>
            <person name="Varghese N."/>
            <person name="Submissions S."/>
        </authorList>
    </citation>
    <scope>NUCLEOTIDE SEQUENCE [LARGE SCALE GENOMIC DNA]</scope>
    <source>
        <strain evidence="3">CGMCC 1.11022</strain>
    </source>
</reference>
<protein>
    <recommendedName>
        <fullName evidence="1">N-acetyltransferase domain-containing protein</fullName>
    </recommendedName>
</protein>
<sequence length="288" mass="30689">MAVDHDRDSVSVPTELMKIETRHVPGALKLSQEMGWPYRQEDWEFAVTVGNGLVLERAGQVIGTAMSWNYGQAYATAGMIIVTGSAQGGGNGSRLFDGLLQATDGRSVLLNSTEEGLALYKRRGFTAWGTVVQHQGPLTVAVTQSARDDIRQATVSDLAAIQAFDERATGMPRPSMVAGLADAGNVSVIERAGRIAGYAIARRFGRGYVVGPVAAESAQDARLLILAQLATLHGQFVRIDVYAEHGLGDWLESLGLARVGDVIAMVKGLRPVSDGTARMYALANQSFG</sequence>